<dbReference type="EMBL" id="LPEQ01000098">
    <property type="protein sequence ID" value="KVV43757.1"/>
    <property type="molecule type" value="Genomic_DNA"/>
</dbReference>
<dbReference type="InterPro" id="IPR001789">
    <property type="entry name" value="Sig_transdc_resp-reg_receiver"/>
</dbReference>
<name>A0A105V9C5_9BURK</name>
<dbReference type="Pfam" id="PF00196">
    <property type="entry name" value="GerE"/>
    <property type="match status" value="1"/>
</dbReference>
<dbReference type="GO" id="GO:0000160">
    <property type="term" value="P:phosphorelay signal transduction system"/>
    <property type="evidence" value="ECO:0007669"/>
    <property type="project" value="InterPro"/>
</dbReference>
<dbReference type="SUPFAM" id="SSF52172">
    <property type="entry name" value="CheY-like"/>
    <property type="match status" value="1"/>
</dbReference>
<dbReference type="PANTHER" id="PTHR43214">
    <property type="entry name" value="TWO-COMPONENT RESPONSE REGULATOR"/>
    <property type="match status" value="1"/>
</dbReference>
<dbReference type="GO" id="GO:0006355">
    <property type="term" value="P:regulation of DNA-templated transcription"/>
    <property type="evidence" value="ECO:0007669"/>
    <property type="project" value="InterPro"/>
</dbReference>
<organism evidence="3 4">
    <name type="scientific">Burkholderia territorii</name>
    <dbReference type="NCBI Taxonomy" id="1503055"/>
    <lineage>
        <taxon>Bacteria</taxon>
        <taxon>Pseudomonadati</taxon>
        <taxon>Pseudomonadota</taxon>
        <taxon>Betaproteobacteria</taxon>
        <taxon>Burkholderiales</taxon>
        <taxon>Burkholderiaceae</taxon>
        <taxon>Burkholderia</taxon>
        <taxon>Burkholderia cepacia complex</taxon>
    </lineage>
</organism>
<dbReference type="InterPro" id="IPR000792">
    <property type="entry name" value="Tscrpt_reg_LuxR_C"/>
</dbReference>
<evidence type="ECO:0000256" key="2">
    <source>
        <dbReference type="ARBA" id="ARBA00023125"/>
    </source>
</evidence>
<evidence type="ECO:0000256" key="1">
    <source>
        <dbReference type="ARBA" id="ARBA00022553"/>
    </source>
</evidence>
<dbReference type="SMART" id="SM00448">
    <property type="entry name" value="REC"/>
    <property type="match status" value="1"/>
</dbReference>
<dbReference type="Proteomes" id="UP000062317">
    <property type="component" value="Unassembled WGS sequence"/>
</dbReference>
<dbReference type="PROSITE" id="PS50110">
    <property type="entry name" value="RESPONSE_REGULATORY"/>
    <property type="match status" value="1"/>
</dbReference>
<keyword evidence="2" id="KW-0238">DNA-binding</keyword>
<dbReference type="InterPro" id="IPR058245">
    <property type="entry name" value="NreC/VraR/RcsB-like_REC"/>
</dbReference>
<dbReference type="KEGG" id="btei:WS51_09650"/>
<dbReference type="SUPFAM" id="SSF46894">
    <property type="entry name" value="C-terminal effector domain of the bipartite response regulators"/>
    <property type="match status" value="1"/>
</dbReference>
<dbReference type="GeneID" id="46198466"/>
<dbReference type="PROSITE" id="PS50043">
    <property type="entry name" value="HTH_LUXR_2"/>
    <property type="match status" value="1"/>
</dbReference>
<keyword evidence="1" id="KW-0597">Phosphoprotein</keyword>
<dbReference type="RefSeq" id="WP_060107527.1">
    <property type="nucleotide sequence ID" value="NZ_CP013365.1"/>
</dbReference>
<dbReference type="GO" id="GO:0003677">
    <property type="term" value="F:DNA binding"/>
    <property type="evidence" value="ECO:0007669"/>
    <property type="project" value="UniProtKB-KW"/>
</dbReference>
<dbReference type="InterPro" id="IPR039420">
    <property type="entry name" value="WalR-like"/>
</dbReference>
<dbReference type="Gene3D" id="3.40.50.2300">
    <property type="match status" value="1"/>
</dbReference>
<dbReference type="Pfam" id="PF00072">
    <property type="entry name" value="Response_reg"/>
    <property type="match status" value="1"/>
</dbReference>
<accession>A0A105V9C5</accession>
<dbReference type="Gene3D" id="1.10.10.10">
    <property type="entry name" value="Winged helix-like DNA-binding domain superfamily/Winged helix DNA-binding domain"/>
    <property type="match status" value="1"/>
</dbReference>
<protein>
    <submittedName>
        <fullName evidence="3">LuxR family transcriptional regulator</fullName>
    </submittedName>
</protein>
<dbReference type="SMART" id="SM00421">
    <property type="entry name" value="HTH_LUXR"/>
    <property type="match status" value="1"/>
</dbReference>
<dbReference type="PANTHER" id="PTHR43214:SF17">
    <property type="entry name" value="TRANSCRIPTIONAL REGULATORY PROTEIN RCSB"/>
    <property type="match status" value="1"/>
</dbReference>
<dbReference type="InterPro" id="IPR036388">
    <property type="entry name" value="WH-like_DNA-bd_sf"/>
</dbReference>
<evidence type="ECO:0000313" key="4">
    <source>
        <dbReference type="Proteomes" id="UP000062317"/>
    </source>
</evidence>
<gene>
    <name evidence="3" type="ORF">WT27_09715</name>
</gene>
<comment type="caution">
    <text evidence="3">The sequence shown here is derived from an EMBL/GenBank/DDBJ whole genome shotgun (WGS) entry which is preliminary data.</text>
</comment>
<reference evidence="3 4" key="1">
    <citation type="submission" date="2015-11" db="EMBL/GenBank/DDBJ databases">
        <title>Expanding the genomic diversity of Burkholderia species for the development of highly accurate diagnostics.</title>
        <authorList>
            <person name="Sahl J."/>
            <person name="Keim P."/>
            <person name="Wagner D."/>
        </authorList>
    </citation>
    <scope>NUCLEOTIDE SEQUENCE [LARGE SCALE GENOMIC DNA]</scope>
    <source>
        <strain evidence="3 4">MSMB1301WGS</strain>
    </source>
</reference>
<dbReference type="AlphaFoldDB" id="A0A105V9C5"/>
<keyword evidence="4" id="KW-1185">Reference proteome</keyword>
<dbReference type="InterPro" id="IPR011006">
    <property type="entry name" value="CheY-like_superfamily"/>
</dbReference>
<dbReference type="PRINTS" id="PR00038">
    <property type="entry name" value="HTHLUXR"/>
</dbReference>
<dbReference type="CDD" id="cd06170">
    <property type="entry name" value="LuxR_C_like"/>
    <property type="match status" value="1"/>
</dbReference>
<sequence length="222" mass="23632">MNQFSIRVIIADDHPTVLGGLVHTLEPIGTVKVVATCGNATELIKTLERQPCDIIVSDYAMPGGEYADGLALFEYLQRHYPNIGLIALTAMGSPAVIRSLMSIGISSILSKSDATGHIVTAIHARYAGGAYLSPIIEAIVKHTEIDSSGAGQPLSPREHEVVRLFASGLSTTEISKRLNRSKQTVSTQKAAAMRKLGVANDVELIRYAIDAKLIPASPGSTE</sequence>
<evidence type="ECO:0000313" key="3">
    <source>
        <dbReference type="EMBL" id="KVV43757.1"/>
    </source>
</evidence>
<dbReference type="CDD" id="cd17535">
    <property type="entry name" value="REC_NarL-like"/>
    <property type="match status" value="1"/>
</dbReference>
<dbReference type="PROSITE" id="PS00622">
    <property type="entry name" value="HTH_LUXR_1"/>
    <property type="match status" value="1"/>
</dbReference>
<dbReference type="InterPro" id="IPR016032">
    <property type="entry name" value="Sig_transdc_resp-reg_C-effctor"/>
</dbReference>
<proteinExistence type="predicted"/>